<evidence type="ECO:0000256" key="7">
    <source>
        <dbReference type="PIRNR" id="PIRNR006698"/>
    </source>
</evidence>
<evidence type="ECO:0000259" key="9">
    <source>
        <dbReference type="PROSITE" id="PS51719"/>
    </source>
</evidence>
<sequence length="359" mass="41020">MAQTLSSPTKNLLILPTVEKLEEGSAKETKSLTGYLNDNVNGMETETKPQFPVILETNGYVGIDTIQEQIRKRVVKQGYQFNILVVGASGLGKSTLIDTLFRSEVSRKIDNDEYKVPVTTQINTVGHVIEEKGMTLRLTITDTPGFGDNVNNDKCWIPIVEYIEAQYEKYLIEEQCIIRKKIIPDSRIHCCLYFIAPTGHSVKELDLQVMKHLDKCVNLIPIIAKADTLTLEERVSFKRRIKKDLAKHGIVVYSTHDGEREFNDAELDKKIRDMMPFAVVGSRNQYPLNNRNVLGRRTQWGLVEVENRSHCEFADLRDMLIRTHMHDLVQVTSSIFYEKFRLEQLSQTNGQSKVDESSL</sequence>
<dbReference type="InterPro" id="IPR016491">
    <property type="entry name" value="Septin"/>
</dbReference>
<evidence type="ECO:0000313" key="11">
    <source>
        <dbReference type="Proteomes" id="UP000014500"/>
    </source>
</evidence>
<keyword evidence="3 8" id="KW-0547">Nucleotide-binding</keyword>
<organism evidence="10 11">
    <name type="scientific">Strigamia maritima</name>
    <name type="common">European centipede</name>
    <name type="synonym">Geophilus maritimus</name>
    <dbReference type="NCBI Taxonomy" id="126957"/>
    <lineage>
        <taxon>Eukaryota</taxon>
        <taxon>Metazoa</taxon>
        <taxon>Ecdysozoa</taxon>
        <taxon>Arthropoda</taxon>
        <taxon>Myriapoda</taxon>
        <taxon>Chilopoda</taxon>
        <taxon>Pleurostigmophora</taxon>
        <taxon>Geophilomorpha</taxon>
        <taxon>Linotaeniidae</taxon>
        <taxon>Strigamia</taxon>
    </lineage>
</organism>
<dbReference type="Proteomes" id="UP000014500">
    <property type="component" value="Unassembled WGS sequence"/>
</dbReference>
<proteinExistence type="inferred from homology"/>
<dbReference type="CDD" id="cd01850">
    <property type="entry name" value="CDC_Septin"/>
    <property type="match status" value="1"/>
</dbReference>
<keyword evidence="11" id="KW-1185">Reference proteome</keyword>
<dbReference type="SUPFAM" id="SSF52540">
    <property type="entry name" value="P-loop containing nucleoside triphosphate hydrolases"/>
    <property type="match status" value="1"/>
</dbReference>
<dbReference type="Gene3D" id="3.40.50.300">
    <property type="entry name" value="P-loop containing nucleotide triphosphate hydrolases"/>
    <property type="match status" value="1"/>
</dbReference>
<dbReference type="PROSITE" id="PS51719">
    <property type="entry name" value="G_SEPTIN"/>
    <property type="match status" value="1"/>
</dbReference>
<keyword evidence="4" id="KW-0175">Coiled coil</keyword>
<dbReference type="STRING" id="126957.T1IYA6"/>
<dbReference type="PANTHER" id="PTHR18884">
    <property type="entry name" value="SEPTIN"/>
    <property type="match status" value="1"/>
</dbReference>
<dbReference type="EMBL" id="JH431675">
    <property type="status" value="NOT_ANNOTATED_CDS"/>
    <property type="molecule type" value="Genomic_DNA"/>
</dbReference>
<reference evidence="10" key="2">
    <citation type="submission" date="2015-02" db="UniProtKB">
        <authorList>
            <consortium name="EnsemblMetazoa"/>
        </authorList>
    </citation>
    <scope>IDENTIFICATION</scope>
</reference>
<dbReference type="GO" id="GO:0005856">
    <property type="term" value="C:cytoskeleton"/>
    <property type="evidence" value="ECO:0007669"/>
    <property type="project" value="UniProtKB-ARBA"/>
</dbReference>
<evidence type="ECO:0000313" key="10">
    <source>
        <dbReference type="EnsemblMetazoa" id="SMAR006215-PA"/>
    </source>
</evidence>
<name>T1IYA6_STRMM</name>
<evidence type="ECO:0000256" key="8">
    <source>
        <dbReference type="RuleBase" id="RU004560"/>
    </source>
</evidence>
<protein>
    <recommendedName>
        <fullName evidence="7">Septin</fullName>
    </recommendedName>
</protein>
<keyword evidence="6" id="KW-0131">Cell cycle</keyword>
<dbReference type="GO" id="GO:0032154">
    <property type="term" value="C:cleavage furrow"/>
    <property type="evidence" value="ECO:0007669"/>
    <property type="project" value="UniProtKB-SubCell"/>
</dbReference>
<dbReference type="PIRSF" id="PIRSF006698">
    <property type="entry name" value="Septin"/>
    <property type="match status" value="1"/>
</dbReference>
<dbReference type="HOGENOM" id="CLU_017718_7_1_1"/>
<accession>T1IYA6</accession>
<evidence type="ECO:0000256" key="1">
    <source>
        <dbReference type="ARBA" id="ARBA00004626"/>
    </source>
</evidence>
<dbReference type="PhylomeDB" id="T1IYA6"/>
<keyword evidence="2" id="KW-0132">Cell division</keyword>
<dbReference type="GO" id="GO:0005525">
    <property type="term" value="F:GTP binding"/>
    <property type="evidence" value="ECO:0007669"/>
    <property type="project" value="UniProtKB-UniRule"/>
</dbReference>
<comment type="similarity">
    <text evidence="7 8">Belongs to the TRAFAC class TrmE-Era-EngA-EngB-Septin-like GTPase superfamily. Septin GTPase family.</text>
</comment>
<dbReference type="InterPro" id="IPR027417">
    <property type="entry name" value="P-loop_NTPase"/>
</dbReference>
<dbReference type="Pfam" id="PF00735">
    <property type="entry name" value="Septin"/>
    <property type="match status" value="1"/>
</dbReference>
<evidence type="ECO:0000256" key="2">
    <source>
        <dbReference type="ARBA" id="ARBA00022618"/>
    </source>
</evidence>
<dbReference type="eggNOG" id="KOG1547">
    <property type="taxonomic scope" value="Eukaryota"/>
</dbReference>
<dbReference type="AlphaFoldDB" id="T1IYA6"/>
<evidence type="ECO:0000256" key="6">
    <source>
        <dbReference type="ARBA" id="ARBA00023306"/>
    </source>
</evidence>
<dbReference type="FunFam" id="3.40.50.300:FF:000162">
    <property type="entry name" value="septin-7 isoform X1"/>
    <property type="match status" value="1"/>
</dbReference>
<feature type="domain" description="Septin-type G" evidence="9">
    <location>
        <begin position="77"/>
        <end position="347"/>
    </location>
</feature>
<keyword evidence="5 8" id="KW-0342">GTP-binding</keyword>
<evidence type="ECO:0000256" key="3">
    <source>
        <dbReference type="ARBA" id="ARBA00022741"/>
    </source>
</evidence>
<dbReference type="GO" id="GO:0051301">
    <property type="term" value="P:cell division"/>
    <property type="evidence" value="ECO:0007669"/>
    <property type="project" value="UniProtKB-KW"/>
</dbReference>
<dbReference type="InterPro" id="IPR030379">
    <property type="entry name" value="G_SEPTIN_dom"/>
</dbReference>
<reference evidence="11" key="1">
    <citation type="submission" date="2011-05" db="EMBL/GenBank/DDBJ databases">
        <authorList>
            <person name="Richards S.R."/>
            <person name="Qu J."/>
            <person name="Jiang H."/>
            <person name="Jhangiani S.N."/>
            <person name="Agravi P."/>
            <person name="Goodspeed R."/>
            <person name="Gross S."/>
            <person name="Mandapat C."/>
            <person name="Jackson L."/>
            <person name="Mathew T."/>
            <person name="Pu L."/>
            <person name="Thornton R."/>
            <person name="Saada N."/>
            <person name="Wilczek-Boney K.B."/>
            <person name="Lee S."/>
            <person name="Kovar C."/>
            <person name="Wu Y."/>
            <person name="Scherer S.E."/>
            <person name="Worley K.C."/>
            <person name="Muzny D.M."/>
            <person name="Gibbs R."/>
        </authorList>
    </citation>
    <scope>NUCLEOTIDE SEQUENCE</scope>
    <source>
        <strain evidence="11">Brora</strain>
    </source>
</reference>
<dbReference type="EnsemblMetazoa" id="SMAR006215-RA">
    <property type="protein sequence ID" value="SMAR006215-PA"/>
    <property type="gene ID" value="SMAR006215"/>
</dbReference>
<evidence type="ECO:0000256" key="4">
    <source>
        <dbReference type="ARBA" id="ARBA00023054"/>
    </source>
</evidence>
<dbReference type="OMA" id="QCEFVYL"/>
<comment type="subcellular location">
    <subcellularLocation>
        <location evidence="1">Cleavage furrow</location>
    </subcellularLocation>
</comment>
<evidence type="ECO:0000256" key="5">
    <source>
        <dbReference type="ARBA" id="ARBA00023134"/>
    </source>
</evidence>